<name>A0ABX2ZPP4_9BACI</name>
<comment type="subunit">
    <text evidence="5">Forms a complex with TatA.</text>
</comment>
<keyword evidence="5" id="KW-0653">Protein transport</keyword>
<feature type="transmembrane region" description="Helical" evidence="5">
    <location>
        <begin position="153"/>
        <end position="182"/>
    </location>
</feature>
<gene>
    <name evidence="5" type="primary">tatC</name>
    <name evidence="6" type="ORF">BED47_11310</name>
</gene>
<dbReference type="PANTHER" id="PTHR30371:SF4">
    <property type="entry name" value="SEC-INDEPENDENT PROTEIN TRANSLOCASE PROTEIN TATCD"/>
    <property type="match status" value="1"/>
</dbReference>
<keyword evidence="3 5" id="KW-1133">Transmembrane helix</keyword>
<feature type="transmembrane region" description="Helical" evidence="5">
    <location>
        <begin position="194"/>
        <end position="212"/>
    </location>
</feature>
<comment type="function">
    <text evidence="5">Part of the twin-arginine translocation (Tat) system that transports large folded proteins containing a characteristic twin-arginine motif in their signal peptide across membranes.</text>
</comment>
<dbReference type="Pfam" id="PF00902">
    <property type="entry name" value="TatC"/>
    <property type="match status" value="1"/>
</dbReference>
<keyword evidence="5" id="KW-1003">Cell membrane</keyword>
<protein>
    <recommendedName>
        <fullName evidence="5">Sec-independent protein translocase protein TatC</fullName>
    </recommendedName>
</protein>
<evidence type="ECO:0000256" key="5">
    <source>
        <dbReference type="HAMAP-Rule" id="MF_00902"/>
    </source>
</evidence>
<proteinExistence type="inferred from homology"/>
<evidence type="ECO:0000313" key="7">
    <source>
        <dbReference type="Proteomes" id="UP000094580"/>
    </source>
</evidence>
<evidence type="ECO:0000256" key="3">
    <source>
        <dbReference type="ARBA" id="ARBA00022989"/>
    </source>
</evidence>
<reference evidence="6 7" key="1">
    <citation type="submission" date="2016-07" db="EMBL/GenBank/DDBJ databases">
        <authorList>
            <person name="Townsley L."/>
            <person name="Shank E.A."/>
        </authorList>
    </citation>
    <scope>NUCLEOTIDE SEQUENCE [LARGE SCALE GENOMIC DNA]</scope>
    <source>
        <strain evidence="6 7">CH01</strain>
    </source>
</reference>
<evidence type="ECO:0000256" key="2">
    <source>
        <dbReference type="ARBA" id="ARBA00022692"/>
    </source>
</evidence>
<dbReference type="Proteomes" id="UP000094580">
    <property type="component" value="Unassembled WGS sequence"/>
</dbReference>
<keyword evidence="5" id="KW-0813">Transport</keyword>
<comment type="similarity">
    <text evidence="5">Belongs to the TatC family.</text>
</comment>
<keyword evidence="5" id="KW-0811">Translocation</keyword>
<comment type="caution">
    <text evidence="5">Lacks conserved residue(s) required for the propagation of feature annotation.</text>
</comment>
<feature type="transmembrane region" description="Helical" evidence="5">
    <location>
        <begin position="106"/>
        <end position="128"/>
    </location>
</feature>
<evidence type="ECO:0000256" key="4">
    <source>
        <dbReference type="ARBA" id="ARBA00023136"/>
    </source>
</evidence>
<comment type="subcellular location">
    <subcellularLocation>
        <location evidence="5">Cell membrane</location>
        <topology evidence="5">Multi-pass membrane protein</topology>
    </subcellularLocation>
    <subcellularLocation>
        <location evidence="1">Membrane</location>
        <topology evidence="1">Multi-pass membrane protein</topology>
    </subcellularLocation>
</comment>
<dbReference type="HAMAP" id="MF_00902">
    <property type="entry name" value="TatC"/>
    <property type="match status" value="1"/>
</dbReference>
<dbReference type="InterPro" id="IPR002033">
    <property type="entry name" value="TatC"/>
</dbReference>
<evidence type="ECO:0000256" key="1">
    <source>
        <dbReference type="ARBA" id="ARBA00004141"/>
    </source>
</evidence>
<keyword evidence="2 5" id="KW-0812">Transmembrane</keyword>
<dbReference type="PANTHER" id="PTHR30371">
    <property type="entry name" value="SEC-INDEPENDENT PROTEIN TRANSLOCASE PROTEIN TATC"/>
    <property type="match status" value="1"/>
</dbReference>
<evidence type="ECO:0000313" key="6">
    <source>
        <dbReference type="EMBL" id="ODG90459.1"/>
    </source>
</evidence>
<organism evidence="6 7">
    <name type="scientific">Gottfriedia luciferensis</name>
    <dbReference type="NCBI Taxonomy" id="178774"/>
    <lineage>
        <taxon>Bacteria</taxon>
        <taxon>Bacillati</taxon>
        <taxon>Bacillota</taxon>
        <taxon>Bacilli</taxon>
        <taxon>Bacillales</taxon>
        <taxon>Bacillaceae</taxon>
        <taxon>Gottfriedia</taxon>
    </lineage>
</organism>
<accession>A0ABX2ZPP4</accession>
<keyword evidence="7" id="KW-1185">Reference proteome</keyword>
<sequence length="243" mass="28179">MTKRRIHMNKEMEVVDHLEELRKRIIITAVTFIVLFIIGLVYVEPIYKFLTKDLTYKLVVLSPGDILWVYFSISAVFAAVFTIPVATWQTWLFVKPGLHPSEQKGIGFYIPALFFLFVFGLVIGYYFVFPNILRFLTIMGQGMLEQNYTVDKYFSFLFNLVVPFAAFFDMPVVIMFLTKIGIVKPSYLQKVRKYAYFILVIVACCISPPDFISHISVSIPLILLYELSILTSKSVYRKKEVNE</sequence>
<feature type="transmembrane region" description="Helical" evidence="5">
    <location>
        <begin position="25"/>
        <end position="47"/>
    </location>
</feature>
<keyword evidence="4 5" id="KW-0472">Membrane</keyword>
<feature type="transmembrane region" description="Helical" evidence="5">
    <location>
        <begin position="67"/>
        <end position="94"/>
    </location>
</feature>
<comment type="caution">
    <text evidence="6">The sequence shown here is derived from an EMBL/GenBank/DDBJ whole genome shotgun (WGS) entry which is preliminary data.</text>
</comment>
<dbReference type="EMBL" id="MDKC01000034">
    <property type="protein sequence ID" value="ODG90459.1"/>
    <property type="molecule type" value="Genomic_DNA"/>
</dbReference>
<dbReference type="PRINTS" id="PR01840">
    <property type="entry name" value="TATCFAMILY"/>
</dbReference>
<dbReference type="NCBIfam" id="TIGR00945">
    <property type="entry name" value="tatC"/>
    <property type="match status" value="1"/>
</dbReference>